<evidence type="ECO:0008006" key="4">
    <source>
        <dbReference type="Google" id="ProtNLM"/>
    </source>
</evidence>
<evidence type="ECO:0000256" key="1">
    <source>
        <dbReference type="SAM" id="MobiDB-lite"/>
    </source>
</evidence>
<reference evidence="2" key="2">
    <citation type="submission" date="2021-03" db="UniProtKB">
        <authorList>
            <consortium name="EnsemblPlants"/>
        </authorList>
    </citation>
    <scope>IDENTIFICATION</scope>
</reference>
<feature type="region of interest" description="Disordered" evidence="1">
    <location>
        <begin position="551"/>
        <end position="579"/>
    </location>
</feature>
<dbReference type="PANTHER" id="PTHR48258">
    <property type="entry name" value="DUF4218 DOMAIN-CONTAINING PROTEIN-RELATED"/>
    <property type="match status" value="1"/>
</dbReference>
<accession>A0A803N3I5</accession>
<name>A0A803N3I5_CHEQI</name>
<feature type="region of interest" description="Disordered" evidence="1">
    <location>
        <begin position="379"/>
        <end position="524"/>
    </location>
</feature>
<protein>
    <recommendedName>
        <fullName evidence="4">DUF4218 domain-containing protein</fullName>
    </recommendedName>
</protein>
<keyword evidence="3" id="KW-1185">Reference proteome</keyword>
<feature type="compositionally biased region" description="Polar residues" evidence="1">
    <location>
        <begin position="480"/>
        <end position="506"/>
    </location>
</feature>
<dbReference type="PANTHER" id="PTHR48258:SF12">
    <property type="entry name" value="TRANSPOSON PROTEIN, CACTA, EN_SPM SUB-CLASS"/>
    <property type="match status" value="1"/>
</dbReference>
<dbReference type="Gramene" id="AUR62039827-RA">
    <property type="protein sequence ID" value="AUR62039827-RA:cds"/>
    <property type="gene ID" value="AUR62039827"/>
</dbReference>
<feature type="compositionally biased region" description="Polar residues" evidence="1">
    <location>
        <begin position="429"/>
        <end position="439"/>
    </location>
</feature>
<dbReference type="Proteomes" id="UP000596660">
    <property type="component" value="Unplaced"/>
</dbReference>
<evidence type="ECO:0000313" key="3">
    <source>
        <dbReference type="Proteomes" id="UP000596660"/>
    </source>
</evidence>
<feature type="compositionally biased region" description="Low complexity" evidence="1">
    <location>
        <begin position="445"/>
        <end position="456"/>
    </location>
</feature>
<feature type="region of interest" description="Disordered" evidence="1">
    <location>
        <begin position="316"/>
        <end position="367"/>
    </location>
</feature>
<dbReference type="Pfam" id="PF02992">
    <property type="entry name" value="Transposase_21"/>
    <property type="match status" value="1"/>
</dbReference>
<reference evidence="2" key="1">
    <citation type="journal article" date="2017" name="Nature">
        <title>The genome of Chenopodium quinoa.</title>
        <authorList>
            <person name="Jarvis D.E."/>
            <person name="Ho Y.S."/>
            <person name="Lightfoot D.J."/>
            <person name="Schmoeckel S.M."/>
            <person name="Li B."/>
            <person name="Borm T.J.A."/>
            <person name="Ohyanagi H."/>
            <person name="Mineta K."/>
            <person name="Michell C.T."/>
            <person name="Saber N."/>
            <person name="Kharbatia N.M."/>
            <person name="Rupper R.R."/>
            <person name="Sharp A.R."/>
            <person name="Dally N."/>
            <person name="Boughton B.A."/>
            <person name="Woo Y.H."/>
            <person name="Gao G."/>
            <person name="Schijlen E.G.W.M."/>
            <person name="Guo X."/>
            <person name="Momin A.A."/>
            <person name="Negrao S."/>
            <person name="Al-Babili S."/>
            <person name="Gehring C."/>
            <person name="Roessner U."/>
            <person name="Jung C."/>
            <person name="Murphy K."/>
            <person name="Arold S.T."/>
            <person name="Gojobori T."/>
            <person name="van der Linden C.G."/>
            <person name="van Loo E.N."/>
            <person name="Jellen E.N."/>
            <person name="Maughan P.J."/>
            <person name="Tester M."/>
        </authorList>
    </citation>
    <scope>NUCLEOTIDE SEQUENCE [LARGE SCALE GENOMIC DNA]</scope>
    <source>
        <strain evidence="2">cv. PI 614886</strain>
    </source>
</reference>
<proteinExistence type="predicted"/>
<sequence length="851" mass="96031">MSSKTAEDMRWHYTHNDQLNDVDKKMLRHPSDALAWKSFDQRFEDFASDPRSVRLGLASDGFNPYRLMNTTYSTWPVVLIPYNLPPWLCLKPSSFMLSIIIPGKTSPGIDIDVYLQPLVHELKLLWSGVDAYDGEKFKLGAALLWTINDFPAYAMLFGLSTKGYKACPICIDSTPSKKFGMEEVKLGGLVQYRWMYPIERYLAHLKSHVANKAQPEGSIAEDYLLEETIRFCSRYLEGVKNVFNKPKRIDDDSPNFGKYLCNSGGRVVGKEVNFRLDDKSLKQAHRYVLLHHSDEIQELLECLGMSYRSKRTALTPGEAQFSQNKQPTSTYVQSESSLTTVSQSRLSESSNPSTQWGPFSPPTVGRSQTFGHISQLIKSSIDASKPTSTSSSFIATSKAGMPTIMPSKSQHKISSRPPIIPSQPRSYPMLQSVTPQTQFPHKETQQPQKGTTQPTKASKQHQKPIEHPTNPPFTGAKTGAQPSQETTQVPHKETAQLTKASKQPQKATEHPSKQPFTGAKTGALPVGATQQPIVSPLTGAKSHAYIHAESNIRSNYDSDEPESQLESEEELTESGGMDSGVKRTKLRRRSIVKNWPEHVKFDEEEEVVAFDVDGKRHLVKGSVQPRDVWNDAPGFRYFVQFNEFNQPLHKGGSILVSFLGDIAKREEFCPVGILNWHKLSSNMRGNIVNLVRAHFLLPKGKEMKNAILKRIGKAWKNHRYALKKDYFNPVEKTREQNFASIPDGITTQNWSFLFDYWLPSDAKEDAIKNVQESLDNSSSSIPKIDIEIEVFNQLMYQGEIPKRPLNYGFGVKQSYIFGVEGHLRKEGSNYVNNSDMEVEKLKVAIRYEEAK</sequence>
<dbReference type="EnsemblPlants" id="AUR62039827-RA">
    <property type="protein sequence ID" value="AUR62039827-RA:cds"/>
    <property type="gene ID" value="AUR62039827"/>
</dbReference>
<feature type="compositionally biased region" description="Polar residues" evidence="1">
    <location>
        <begin position="320"/>
        <end position="357"/>
    </location>
</feature>
<dbReference type="AlphaFoldDB" id="A0A803N3I5"/>
<feature type="compositionally biased region" description="Polar residues" evidence="1">
    <location>
        <begin position="379"/>
        <end position="395"/>
    </location>
</feature>
<dbReference type="InterPro" id="IPR004242">
    <property type="entry name" value="Transposase_21"/>
</dbReference>
<organism evidence="2 3">
    <name type="scientific">Chenopodium quinoa</name>
    <name type="common">Quinoa</name>
    <dbReference type="NCBI Taxonomy" id="63459"/>
    <lineage>
        <taxon>Eukaryota</taxon>
        <taxon>Viridiplantae</taxon>
        <taxon>Streptophyta</taxon>
        <taxon>Embryophyta</taxon>
        <taxon>Tracheophyta</taxon>
        <taxon>Spermatophyta</taxon>
        <taxon>Magnoliopsida</taxon>
        <taxon>eudicotyledons</taxon>
        <taxon>Gunneridae</taxon>
        <taxon>Pentapetalae</taxon>
        <taxon>Caryophyllales</taxon>
        <taxon>Chenopodiaceae</taxon>
        <taxon>Chenopodioideae</taxon>
        <taxon>Atripliceae</taxon>
        <taxon>Chenopodium</taxon>
    </lineage>
</organism>
<feature type="compositionally biased region" description="Acidic residues" evidence="1">
    <location>
        <begin position="557"/>
        <end position="572"/>
    </location>
</feature>
<evidence type="ECO:0000313" key="2">
    <source>
        <dbReference type="EnsemblPlants" id="AUR62039827-RA:cds"/>
    </source>
</evidence>